<dbReference type="InterPro" id="IPR011054">
    <property type="entry name" value="Rudment_hybrid_motif"/>
</dbReference>
<evidence type="ECO:0000256" key="16">
    <source>
        <dbReference type="PROSITE-ProRule" id="PRU00409"/>
    </source>
</evidence>
<keyword evidence="10 16" id="KW-0067">ATP-binding</keyword>
<evidence type="ECO:0000259" key="17">
    <source>
        <dbReference type="PROSITE" id="PS50968"/>
    </source>
</evidence>
<feature type="domain" description="ATP-grasp" evidence="18">
    <location>
        <begin position="151"/>
        <end position="348"/>
    </location>
</feature>
<evidence type="ECO:0000256" key="10">
    <source>
        <dbReference type="ARBA" id="ARBA00022840"/>
    </source>
</evidence>
<dbReference type="SUPFAM" id="SSF51230">
    <property type="entry name" value="Single hybrid motif"/>
    <property type="match status" value="1"/>
</dbReference>
<dbReference type="GO" id="GO:0008308">
    <property type="term" value="F:voltage-gated monoatomic anion channel activity"/>
    <property type="evidence" value="ECO:0007669"/>
    <property type="project" value="InterPro"/>
</dbReference>
<keyword evidence="11" id="KW-0406">Ion transport</keyword>
<keyword evidence="21" id="KW-1185">Reference proteome</keyword>
<dbReference type="GO" id="GO:0046872">
    <property type="term" value="F:metal ion binding"/>
    <property type="evidence" value="ECO:0007669"/>
    <property type="project" value="InterPro"/>
</dbReference>
<comment type="caution">
    <text evidence="20">The sequence shown here is derived from an EMBL/GenBank/DDBJ whole genome shotgun (WGS) entry which is preliminary data.</text>
</comment>
<evidence type="ECO:0000256" key="4">
    <source>
        <dbReference type="ARBA" id="ARBA00022448"/>
    </source>
</evidence>
<keyword evidence="6" id="KW-0436">Ligase</keyword>
<evidence type="ECO:0000256" key="1">
    <source>
        <dbReference type="ARBA" id="ARBA00001953"/>
    </source>
</evidence>
<dbReference type="Pfam" id="PF00364">
    <property type="entry name" value="Biotin_lipoyl"/>
    <property type="match status" value="1"/>
</dbReference>
<dbReference type="GO" id="GO:0004485">
    <property type="term" value="F:methylcrotonoyl-CoA carboxylase activity"/>
    <property type="evidence" value="ECO:0007669"/>
    <property type="project" value="TreeGrafter"/>
</dbReference>
<dbReference type="GO" id="GO:0015288">
    <property type="term" value="F:porin activity"/>
    <property type="evidence" value="ECO:0007669"/>
    <property type="project" value="UniProtKB-KW"/>
</dbReference>
<dbReference type="InterPro" id="IPR050856">
    <property type="entry name" value="Biotin_carboxylase_complex"/>
</dbReference>
<evidence type="ECO:0000259" key="19">
    <source>
        <dbReference type="PROSITE" id="PS50979"/>
    </source>
</evidence>
<dbReference type="FunFam" id="2.40.160.10:FF:000012">
    <property type="entry name" value="Voltage-dependent anion-selective channel"/>
    <property type="match status" value="1"/>
</dbReference>
<dbReference type="InterPro" id="IPR000089">
    <property type="entry name" value="Biotin_lipoyl"/>
</dbReference>
<dbReference type="InterPro" id="IPR005481">
    <property type="entry name" value="BC-like_N"/>
</dbReference>
<dbReference type="InterPro" id="IPR023614">
    <property type="entry name" value="Porin_dom_sf"/>
</dbReference>
<dbReference type="CDD" id="cd06850">
    <property type="entry name" value="biotinyl_domain"/>
    <property type="match status" value="1"/>
</dbReference>
<proteinExistence type="inferred from homology"/>
<evidence type="ECO:0000256" key="13">
    <source>
        <dbReference type="ARBA" id="ARBA00023128"/>
    </source>
</evidence>
<evidence type="ECO:0000256" key="9">
    <source>
        <dbReference type="ARBA" id="ARBA00022787"/>
    </source>
</evidence>
<keyword evidence="5" id="KW-1134">Transmembrane beta strand</keyword>
<evidence type="ECO:0000256" key="3">
    <source>
        <dbReference type="ARBA" id="ARBA00007780"/>
    </source>
</evidence>
<dbReference type="FunFam" id="3.30.470.20:FF:000028">
    <property type="entry name" value="Methylcrotonoyl-CoA carboxylase subunit alpha, mitochondrial"/>
    <property type="match status" value="1"/>
</dbReference>
<dbReference type="Pfam" id="PF00289">
    <property type="entry name" value="Biotin_carb_N"/>
    <property type="match status" value="1"/>
</dbReference>
<dbReference type="PROSITE" id="PS00188">
    <property type="entry name" value="BIOTIN"/>
    <property type="match status" value="1"/>
</dbReference>
<keyword evidence="9" id="KW-1000">Mitochondrion outer membrane</keyword>
<dbReference type="InterPro" id="IPR027246">
    <property type="entry name" value="Porin_Euk/Tom40"/>
</dbReference>
<dbReference type="SUPFAM" id="SSF56059">
    <property type="entry name" value="Glutathione synthetase ATP-binding domain-like"/>
    <property type="match status" value="1"/>
</dbReference>
<dbReference type="PROSITE" id="PS50975">
    <property type="entry name" value="ATP_GRASP"/>
    <property type="match status" value="1"/>
</dbReference>
<dbReference type="Proteomes" id="UP001175271">
    <property type="component" value="Unassembled WGS sequence"/>
</dbReference>
<dbReference type="InterPro" id="IPR001925">
    <property type="entry name" value="Porin_Euk"/>
</dbReference>
<dbReference type="GO" id="GO:0005524">
    <property type="term" value="F:ATP binding"/>
    <property type="evidence" value="ECO:0007669"/>
    <property type="project" value="UniProtKB-UniRule"/>
</dbReference>
<dbReference type="Gene3D" id="2.40.50.100">
    <property type="match status" value="1"/>
</dbReference>
<evidence type="ECO:0008006" key="22">
    <source>
        <dbReference type="Google" id="ProtNLM"/>
    </source>
</evidence>
<dbReference type="EMBL" id="JAUCMV010000005">
    <property type="protein sequence ID" value="KAK0400277.1"/>
    <property type="molecule type" value="Genomic_DNA"/>
</dbReference>
<dbReference type="SMART" id="SM00878">
    <property type="entry name" value="Biotin_carb_C"/>
    <property type="match status" value="1"/>
</dbReference>
<dbReference type="Pfam" id="PF02785">
    <property type="entry name" value="Biotin_carb_C"/>
    <property type="match status" value="1"/>
</dbReference>
<keyword evidence="13" id="KW-0496">Mitochondrion</keyword>
<evidence type="ECO:0000256" key="6">
    <source>
        <dbReference type="ARBA" id="ARBA00022598"/>
    </source>
</evidence>
<dbReference type="PROSITE" id="PS00867">
    <property type="entry name" value="CPSASE_2"/>
    <property type="match status" value="1"/>
</dbReference>
<evidence type="ECO:0000256" key="14">
    <source>
        <dbReference type="ARBA" id="ARBA00023136"/>
    </source>
</evidence>
<protein>
    <recommendedName>
        <fullName evidence="22">Methylcrotonoyl-CoA carboxylase subunit alpha, mitochondrial</fullName>
    </recommendedName>
</protein>
<keyword evidence="12" id="KW-0626">Porin</keyword>
<evidence type="ECO:0000256" key="8">
    <source>
        <dbReference type="ARBA" id="ARBA00022741"/>
    </source>
</evidence>
<dbReference type="InterPro" id="IPR016185">
    <property type="entry name" value="PreATP-grasp_dom_sf"/>
</dbReference>
<keyword evidence="7" id="KW-0812">Transmembrane</keyword>
<keyword evidence="8 16" id="KW-0547">Nucleotide-binding</keyword>
<name>A0AA39LK43_9BILA</name>
<dbReference type="PROSITE" id="PS50968">
    <property type="entry name" value="BIOTINYL_LIPOYL"/>
    <property type="match status" value="1"/>
</dbReference>
<dbReference type="InterPro" id="IPR005479">
    <property type="entry name" value="CPAse_ATP-bd"/>
</dbReference>
<dbReference type="InterPro" id="IPR011053">
    <property type="entry name" value="Single_hybrid_motif"/>
</dbReference>
<comment type="similarity">
    <text evidence="3">Belongs to the eukaryotic mitochondrial porin family.</text>
</comment>
<dbReference type="PANTHER" id="PTHR18866">
    <property type="entry name" value="CARBOXYLASE:PYRUVATE/ACETYL-COA/PROPIONYL-COA CARBOXYLASE"/>
    <property type="match status" value="1"/>
</dbReference>
<dbReference type="FunFam" id="3.40.50.20:FF:000010">
    <property type="entry name" value="Propionyl-CoA carboxylase subunit alpha"/>
    <property type="match status" value="1"/>
</dbReference>
<dbReference type="FunFam" id="3.30.1490.20:FF:000003">
    <property type="entry name" value="acetyl-CoA carboxylase isoform X1"/>
    <property type="match status" value="1"/>
</dbReference>
<comment type="subcellular location">
    <subcellularLocation>
        <location evidence="2">Mitochondrion outer membrane</location>
    </subcellularLocation>
</comment>
<dbReference type="InterPro" id="IPR011761">
    <property type="entry name" value="ATP-grasp"/>
</dbReference>
<dbReference type="InterPro" id="IPR001882">
    <property type="entry name" value="Biotin_BS"/>
</dbReference>
<keyword evidence="15" id="KW-0092">Biotin</keyword>
<evidence type="ECO:0000313" key="21">
    <source>
        <dbReference type="Proteomes" id="UP001175271"/>
    </source>
</evidence>
<keyword evidence="4" id="KW-0813">Transport</keyword>
<dbReference type="PROSITE" id="PS50979">
    <property type="entry name" value="BC"/>
    <property type="match status" value="1"/>
</dbReference>
<dbReference type="GO" id="GO:0005741">
    <property type="term" value="C:mitochondrial outer membrane"/>
    <property type="evidence" value="ECO:0007669"/>
    <property type="project" value="UniProtKB-SubCell"/>
</dbReference>
<evidence type="ECO:0000256" key="5">
    <source>
        <dbReference type="ARBA" id="ARBA00022452"/>
    </source>
</evidence>
<dbReference type="InterPro" id="IPR005482">
    <property type="entry name" value="Biotin_COase_C"/>
</dbReference>
<dbReference type="NCBIfam" id="NF006367">
    <property type="entry name" value="PRK08591.1"/>
    <property type="match status" value="1"/>
</dbReference>
<keyword evidence="14" id="KW-0472">Membrane</keyword>
<dbReference type="PANTHER" id="PTHR18866:SF33">
    <property type="entry name" value="METHYLCROTONOYL-COA CARBOXYLASE SUBUNIT ALPHA, MITOCHONDRIAL-RELATED"/>
    <property type="match status" value="1"/>
</dbReference>
<dbReference type="GO" id="GO:0046930">
    <property type="term" value="C:pore complex"/>
    <property type="evidence" value="ECO:0007669"/>
    <property type="project" value="UniProtKB-KW"/>
</dbReference>
<feature type="domain" description="Lipoyl-binding" evidence="17">
    <location>
        <begin position="608"/>
        <end position="685"/>
    </location>
</feature>
<evidence type="ECO:0000256" key="11">
    <source>
        <dbReference type="ARBA" id="ARBA00023065"/>
    </source>
</evidence>
<dbReference type="PRINTS" id="PR00185">
    <property type="entry name" value="EUKARYTPORIN"/>
</dbReference>
<dbReference type="AlphaFoldDB" id="A0AA39LK43"/>
<evidence type="ECO:0000256" key="15">
    <source>
        <dbReference type="ARBA" id="ARBA00023267"/>
    </source>
</evidence>
<gene>
    <name evidence="20" type="ORF">QR680_003435</name>
</gene>
<evidence type="ECO:0000259" key="18">
    <source>
        <dbReference type="PROSITE" id="PS50975"/>
    </source>
</evidence>
<accession>A0AA39LK43</accession>
<sequence>MLKLCGQRASLTGVLAKSYCTSLTSAGLVTRKIDKVLIANRGEIAIRVMKTARKMGIKSVAVFSDADRSSLHTRYADEAYHVGEPAALKSYLDMKKIIDTAKKSDAQAIHPGYGFLSENAEFAELCAKEGIAFVGPPTKAIRDMGTKSIAKQIMSDAGVPVIIGYHGNDQSDAKLLQESKKIGFPVMLKAVYGGGGKGMRIALNEEEFAEKLESARSEARKSFGNDDMLVEKFVERPRHVEVQVFGDTHGNYVYLWERDCSVQRRHQKIIEEAPAPGLTMAQRRELGESAVRAAQAVNYVGAGTVEFIMDAMGNFYFMEMNTRLQVEHPVSEAITGTDLVEWQLKVAQGEKIPLRQQDIKLNGHALEARIYAEDTKAGFMPIAGNLEYLSFPKDARVDTGVEQGDDVSVHYDPMIAKVIVWGADRDQAIAKLDKALYKTQIGGLLTNVDFVRDVLKHEGFVQGDVYTDFIRDHEKELFYDSKPSVSARIESVISSVLLNQDTGVSKHDGPLNSRDYFRLNHVAHKIVTLKDEDVVIEFPSSDYMLVNLDGRKYKTHVYSIQRGNTTVSFGLEVEGKQWNCKAVSLASSFQVYGHEVRNWPKRTIDFSEAQVDASSSLSARAPMPGVIDKVLVEAGDTVKAGQALVVMVAMKMEYIIRAPMDNVITAVSCKPGANVAKNATLVRAISRHRTMAPPSYADLGKSCNDLFKKGYNFGFLKIESTTKSGNNGELEFKTGAAHNVSNQKLNGNLDIKYKVPSYGITITEKWNTDNVLGTTIDVQDQLARGTKLTFDSTYAPHIGKRSAKVKAEWVNPNAKVNADVSLDGGPVVNLAAVFGHGQWLIGVQSGLDVASNKLKATNFALGHQGQDYTVHTFMNNASELGCTVFHRPAKNVELGGQLGWTIGDKTTNFGLAAKYSPSADLLFRGKIDNKSNVALAATHSLNKDVKLTASTQFALTGAEGTQKFGLGLEYTP</sequence>
<evidence type="ECO:0000313" key="20">
    <source>
        <dbReference type="EMBL" id="KAK0400277.1"/>
    </source>
</evidence>
<dbReference type="Pfam" id="PF02786">
    <property type="entry name" value="CPSase_L_D2"/>
    <property type="match status" value="1"/>
</dbReference>
<dbReference type="CDD" id="cd07306">
    <property type="entry name" value="Porin3_VDAC"/>
    <property type="match status" value="1"/>
</dbReference>
<dbReference type="SUPFAM" id="SSF51246">
    <property type="entry name" value="Rudiment single hybrid motif"/>
    <property type="match status" value="1"/>
</dbReference>
<evidence type="ECO:0000256" key="12">
    <source>
        <dbReference type="ARBA" id="ARBA00023114"/>
    </source>
</evidence>
<dbReference type="InterPro" id="IPR011764">
    <property type="entry name" value="Biotin_carboxylation_dom"/>
</dbReference>
<dbReference type="SUPFAM" id="SSF52440">
    <property type="entry name" value="PreATP-grasp domain"/>
    <property type="match status" value="1"/>
</dbReference>
<reference evidence="20" key="1">
    <citation type="submission" date="2023-06" db="EMBL/GenBank/DDBJ databases">
        <title>Genomic analysis of the entomopathogenic nematode Steinernema hermaphroditum.</title>
        <authorList>
            <person name="Schwarz E.M."/>
            <person name="Heppert J.K."/>
            <person name="Baniya A."/>
            <person name="Schwartz H.T."/>
            <person name="Tan C.-H."/>
            <person name="Antoshechkin I."/>
            <person name="Sternberg P.W."/>
            <person name="Goodrich-Blair H."/>
            <person name="Dillman A.R."/>
        </authorList>
    </citation>
    <scope>NUCLEOTIDE SEQUENCE</scope>
    <source>
        <strain evidence="20">PS9179</strain>
        <tissue evidence="20">Whole animal</tissue>
    </source>
</reference>
<comment type="cofactor">
    <cofactor evidence="1">
        <name>biotin</name>
        <dbReference type="ChEBI" id="CHEBI:57586"/>
    </cofactor>
</comment>
<dbReference type="Pfam" id="PF01459">
    <property type="entry name" value="Porin_3"/>
    <property type="match status" value="1"/>
</dbReference>
<evidence type="ECO:0000256" key="7">
    <source>
        <dbReference type="ARBA" id="ARBA00022692"/>
    </source>
</evidence>
<feature type="domain" description="Biotin carboxylation" evidence="19">
    <location>
        <begin position="32"/>
        <end position="475"/>
    </location>
</feature>
<dbReference type="Gene3D" id="2.40.160.10">
    <property type="entry name" value="Porin"/>
    <property type="match status" value="1"/>
</dbReference>
<evidence type="ECO:0000256" key="2">
    <source>
        <dbReference type="ARBA" id="ARBA00004294"/>
    </source>
</evidence>
<organism evidence="20 21">
    <name type="scientific">Steinernema hermaphroditum</name>
    <dbReference type="NCBI Taxonomy" id="289476"/>
    <lineage>
        <taxon>Eukaryota</taxon>
        <taxon>Metazoa</taxon>
        <taxon>Ecdysozoa</taxon>
        <taxon>Nematoda</taxon>
        <taxon>Chromadorea</taxon>
        <taxon>Rhabditida</taxon>
        <taxon>Tylenchina</taxon>
        <taxon>Panagrolaimomorpha</taxon>
        <taxon>Strongyloidoidea</taxon>
        <taxon>Steinernematidae</taxon>
        <taxon>Steinernema</taxon>
    </lineage>
</organism>
<dbReference type="Gene3D" id="3.30.470.20">
    <property type="entry name" value="ATP-grasp fold, B domain"/>
    <property type="match status" value="1"/>
</dbReference>